<keyword evidence="1" id="KW-0812">Transmembrane</keyword>
<evidence type="ECO:0000313" key="2">
    <source>
        <dbReference type="EMBL" id="KAG7725875.1"/>
    </source>
</evidence>
<evidence type="ECO:0000256" key="1">
    <source>
        <dbReference type="SAM" id="Phobius"/>
    </source>
</evidence>
<accession>A0AAN6D3N3</accession>
<name>A0AAN6D3N3_9ASCO</name>
<keyword evidence="1" id="KW-0472">Membrane</keyword>
<sequence>MSSARLSTFWVLRGPRSFYRFSSFQSKTPAVTEPLGYPYFCKKFRSEIDLFKKYCASDSSGNLDLFRSLHRYNKHVSNKERLSLFVTTLKRNKQFYDYLMAQLNPSGTSHNLVSPPAESGQSETIGSLLTKVEESPKSEPQQSLAIVKKKKPDASFKDLLSSINKIQKKESYHHHDLPRMTNFTPMPSYRPFIMSIDQAPSKAPAELESFLQEAKHQNDVTQEQLFKSIQNYEWARQQTSKDPRSFEAGNFFTPVLVPNTFVPSSIFAGHNNSTIDLFPSLASEKDMPKGYEFMILHENGETEKVREYDPHDVEPQKRNVSRLLAQLRSPEAYIKNINKLIAQNWHLLDGDSDKLVFFRKKSTKFYLWARNSLAVVGLGFLVILGLSYFVDSDEIAQLADYKDSRKNKDTTFT</sequence>
<organism evidence="2 3">
    <name type="scientific">Ogataea haglerorum</name>
    <dbReference type="NCBI Taxonomy" id="1937702"/>
    <lineage>
        <taxon>Eukaryota</taxon>
        <taxon>Fungi</taxon>
        <taxon>Dikarya</taxon>
        <taxon>Ascomycota</taxon>
        <taxon>Saccharomycotina</taxon>
        <taxon>Pichiomycetes</taxon>
        <taxon>Pichiales</taxon>
        <taxon>Pichiaceae</taxon>
        <taxon>Ogataea</taxon>
    </lineage>
</organism>
<dbReference type="AlphaFoldDB" id="A0AAN6D3N3"/>
<feature type="transmembrane region" description="Helical" evidence="1">
    <location>
        <begin position="367"/>
        <end position="390"/>
    </location>
</feature>
<reference evidence="2" key="1">
    <citation type="journal article" date="2021" name="G3 (Bethesda)">
        <title>Genomic diversity, chromosomal rearrangements, and interspecies hybridization in the ogataea polymorpha species complex.</title>
        <authorList>
            <person name="Hanson S.J."/>
            <person name="Cinneide E.O."/>
            <person name="Salzberg L.I."/>
            <person name="Wolfe K.H."/>
            <person name="McGowan J."/>
            <person name="Fitzpatrick D.A."/>
            <person name="Matlin K."/>
        </authorList>
    </citation>
    <scope>NUCLEOTIDE SEQUENCE</scope>
    <source>
        <strain evidence="2">83-405-1</strain>
    </source>
</reference>
<comment type="caution">
    <text evidence="2">The sequence shown here is derived from an EMBL/GenBank/DDBJ whole genome shotgun (WGS) entry which is preliminary data.</text>
</comment>
<dbReference type="EMBL" id="JAHLUH010000011">
    <property type="protein sequence ID" value="KAG7725875.1"/>
    <property type="molecule type" value="Genomic_DNA"/>
</dbReference>
<gene>
    <name evidence="2" type="ORF">KL933_003923</name>
</gene>
<dbReference type="Proteomes" id="UP000738402">
    <property type="component" value="Unassembled WGS sequence"/>
</dbReference>
<keyword evidence="1" id="KW-1133">Transmembrane helix</keyword>
<protein>
    <submittedName>
        <fullName evidence="2">Uncharacterized protein</fullName>
    </submittedName>
</protein>
<evidence type="ECO:0000313" key="3">
    <source>
        <dbReference type="Proteomes" id="UP000738402"/>
    </source>
</evidence>
<proteinExistence type="predicted"/>